<feature type="region of interest" description="Disordered" evidence="1">
    <location>
        <begin position="65"/>
        <end position="112"/>
    </location>
</feature>
<keyword evidence="3" id="KW-1185">Reference proteome</keyword>
<evidence type="ECO:0000313" key="3">
    <source>
        <dbReference type="Proteomes" id="UP000017559"/>
    </source>
</evidence>
<proteinExistence type="predicted"/>
<dbReference type="HOGENOM" id="CLU_2146513_0_0_1"/>
<evidence type="ECO:0000313" key="2">
    <source>
        <dbReference type="EMBL" id="ESK83241.1"/>
    </source>
</evidence>
<organism evidence="2 3">
    <name type="scientific">Moniliophthora roreri (strain MCA 2997)</name>
    <name type="common">Cocoa frosty pod rot fungus</name>
    <name type="synonym">Crinipellis roreri</name>
    <dbReference type="NCBI Taxonomy" id="1381753"/>
    <lineage>
        <taxon>Eukaryota</taxon>
        <taxon>Fungi</taxon>
        <taxon>Dikarya</taxon>
        <taxon>Basidiomycota</taxon>
        <taxon>Agaricomycotina</taxon>
        <taxon>Agaricomycetes</taxon>
        <taxon>Agaricomycetidae</taxon>
        <taxon>Agaricales</taxon>
        <taxon>Marasmiineae</taxon>
        <taxon>Marasmiaceae</taxon>
        <taxon>Moniliophthora</taxon>
    </lineage>
</organism>
<dbReference type="AlphaFoldDB" id="V2WRU3"/>
<dbReference type="EMBL" id="AWSO01001604">
    <property type="protein sequence ID" value="ESK83241.1"/>
    <property type="molecule type" value="Genomic_DNA"/>
</dbReference>
<reference evidence="2 3" key="1">
    <citation type="journal article" date="2014" name="BMC Genomics">
        <title>Genome and secretome analysis of the hemibiotrophic fungal pathogen, Moniliophthora roreri, which causes frosty pod rot disease of cacao: mechanisms of the biotrophic and necrotrophic phases.</title>
        <authorList>
            <person name="Meinhardt L.W."/>
            <person name="Costa G.G.L."/>
            <person name="Thomazella D.P.T."/>
            <person name="Teixeira P.J.P.L."/>
            <person name="Carazzolle M.F."/>
            <person name="Schuster S.C."/>
            <person name="Carlson J.E."/>
            <person name="Guiltinan M.J."/>
            <person name="Mieczkowski P."/>
            <person name="Farmer A."/>
            <person name="Ramaraj T."/>
            <person name="Crozier J."/>
            <person name="Davis R.E."/>
            <person name="Shao J."/>
            <person name="Melnick R.L."/>
            <person name="Pereira G.A.G."/>
            <person name="Bailey B.A."/>
        </authorList>
    </citation>
    <scope>NUCLEOTIDE SEQUENCE [LARGE SCALE GENOMIC DNA]</scope>
    <source>
        <strain evidence="2 3">MCA 2997</strain>
    </source>
</reference>
<protein>
    <submittedName>
        <fullName evidence="2">Uncharacterized protein</fullName>
    </submittedName>
</protein>
<dbReference type="Proteomes" id="UP000017559">
    <property type="component" value="Unassembled WGS sequence"/>
</dbReference>
<accession>V2WRU3</accession>
<name>V2WRU3_MONRO</name>
<dbReference type="KEGG" id="mrr:Moror_15092"/>
<sequence>MAKGNKKSQEPSFKLLTNTKFQQCTKKITRKSPETSFVDAVKVFLHNESSPEALSALWQHTLALSQSGSGSTSTEHIFQQEKEEELAEGRKAGFQKGKKASAKGQDLVRREG</sequence>
<feature type="compositionally biased region" description="Polar residues" evidence="1">
    <location>
        <begin position="65"/>
        <end position="77"/>
    </location>
</feature>
<evidence type="ECO:0000256" key="1">
    <source>
        <dbReference type="SAM" id="MobiDB-lite"/>
    </source>
</evidence>
<comment type="caution">
    <text evidence="2">The sequence shown here is derived from an EMBL/GenBank/DDBJ whole genome shotgun (WGS) entry which is preliminary data.</text>
</comment>
<gene>
    <name evidence="2" type="ORF">Moror_15092</name>
</gene>